<dbReference type="InterPro" id="IPR016164">
    <property type="entry name" value="FAD-linked_Oxase-like_C"/>
</dbReference>
<dbReference type="InterPro" id="IPR006094">
    <property type="entry name" value="Oxid_FAD_bind_N"/>
</dbReference>
<dbReference type="Gene3D" id="3.30.43.10">
    <property type="entry name" value="Uridine Diphospho-n-acetylenolpyruvylglucosamine Reductase, domain 2"/>
    <property type="match status" value="1"/>
</dbReference>
<protein>
    <submittedName>
        <fullName evidence="5">FAD-binding oxidoreductase</fullName>
    </submittedName>
</protein>
<dbReference type="EMBL" id="VCBC01000006">
    <property type="protein sequence ID" value="TLU65696.1"/>
    <property type="molecule type" value="Genomic_DNA"/>
</dbReference>
<dbReference type="RefSeq" id="WP_138319357.1">
    <property type="nucleotide sequence ID" value="NZ_VCBC01000006.1"/>
</dbReference>
<dbReference type="Proteomes" id="UP000307790">
    <property type="component" value="Unassembled WGS sequence"/>
</dbReference>
<dbReference type="SUPFAM" id="SSF56176">
    <property type="entry name" value="FAD-binding/transporter-associated domain-like"/>
    <property type="match status" value="1"/>
</dbReference>
<dbReference type="InterPro" id="IPR016167">
    <property type="entry name" value="FAD-bd_PCMH_sub1"/>
</dbReference>
<keyword evidence="6" id="KW-1185">Reference proteome</keyword>
<evidence type="ECO:0000256" key="3">
    <source>
        <dbReference type="SAM" id="Phobius"/>
    </source>
</evidence>
<dbReference type="PANTHER" id="PTHR43762">
    <property type="entry name" value="L-GULONOLACTONE OXIDASE"/>
    <property type="match status" value="1"/>
</dbReference>
<sequence length="495" mass="56407">MKAIIKTSIIGVFLFLFFIGLYVFGLVLDTAQKPPRSLPQTNIVNDITGLNPISVAKIIVPNSTDEIAKAVRSHNGKISIGGGRYSQGGQIAFEDSLHLDMRQFNEVLTLNEKLQTIRVQSGITWRELQEYIDPYDLSVKIMQSYSNFTVGGSLSVNVHGRYIGEGPIIRSVSSITLVLANGEVITASPDQNPELYFSAIGGYGGIGVIAEVTLELEKNTKVRRQSVTMELNNYPAYFAKQVLKDERVIFHNADIYPPNYEKMRAVSWTLTDQPVTESKRLVDKNQDYLIEPVLAELVAHHESAKWLRQYILEPALYSFDMVHWRNYEASYDVNQLEPINRDTYTYALREYFVPIDKFGTFTESMVDIFQKHNVNVLNVSVRHALPDTGSYLAWAEQEVFAFVVYYRQQTNIEGRNRVNRWSKEMIDAAISSGGTYYLPYQLHATSQQFHQAYPRANEYFAVKKVVDPHNRFSNKLLERHFPVTSMNKGAETTHD</sequence>
<feature type="transmembrane region" description="Helical" evidence="3">
    <location>
        <begin position="7"/>
        <end position="28"/>
    </location>
</feature>
<dbReference type="SUPFAM" id="SSF55103">
    <property type="entry name" value="FAD-linked oxidases, C-terminal domain"/>
    <property type="match status" value="1"/>
</dbReference>
<dbReference type="OrthoDB" id="9800184at2"/>
<dbReference type="PANTHER" id="PTHR43762:SF1">
    <property type="entry name" value="D-ARABINONO-1,4-LACTONE OXIDASE"/>
    <property type="match status" value="1"/>
</dbReference>
<dbReference type="InterPro" id="IPR016169">
    <property type="entry name" value="FAD-bd_PCMH_sub2"/>
</dbReference>
<evidence type="ECO:0000313" key="5">
    <source>
        <dbReference type="EMBL" id="TLU65696.1"/>
    </source>
</evidence>
<dbReference type="InterPro" id="IPR010031">
    <property type="entry name" value="FAD_lactone_oxidase-like"/>
</dbReference>
<organism evidence="5 6">
    <name type="scientific">Thalassotalea litorea</name>
    <dbReference type="NCBI Taxonomy" id="2020715"/>
    <lineage>
        <taxon>Bacteria</taxon>
        <taxon>Pseudomonadati</taxon>
        <taxon>Pseudomonadota</taxon>
        <taxon>Gammaproteobacteria</taxon>
        <taxon>Alteromonadales</taxon>
        <taxon>Colwelliaceae</taxon>
        <taxon>Thalassotalea</taxon>
    </lineage>
</organism>
<dbReference type="InterPro" id="IPR016170">
    <property type="entry name" value="Cytok_DH_C_sf"/>
</dbReference>
<evidence type="ECO:0000256" key="1">
    <source>
        <dbReference type="ARBA" id="ARBA00022630"/>
    </source>
</evidence>
<keyword evidence="3" id="KW-1133">Transmembrane helix</keyword>
<feature type="domain" description="FAD-binding PCMH-type" evidence="4">
    <location>
        <begin position="48"/>
        <end position="219"/>
    </location>
</feature>
<dbReference type="InterPro" id="IPR036318">
    <property type="entry name" value="FAD-bd_PCMH-like_sf"/>
</dbReference>
<dbReference type="GO" id="GO:0071949">
    <property type="term" value="F:FAD binding"/>
    <property type="evidence" value="ECO:0007669"/>
    <property type="project" value="InterPro"/>
</dbReference>
<proteinExistence type="predicted"/>
<accession>A0A5R9IR48</accession>
<dbReference type="PROSITE" id="PS51387">
    <property type="entry name" value="FAD_PCMH"/>
    <property type="match status" value="1"/>
</dbReference>
<dbReference type="AlphaFoldDB" id="A0A5R9IR48"/>
<keyword evidence="3" id="KW-0812">Transmembrane</keyword>
<keyword evidence="2" id="KW-0274">FAD</keyword>
<dbReference type="Gene3D" id="3.30.465.10">
    <property type="match status" value="1"/>
</dbReference>
<keyword evidence="3" id="KW-0472">Membrane</keyword>
<reference evidence="5 6" key="1">
    <citation type="submission" date="2019-05" db="EMBL/GenBank/DDBJ databases">
        <title>Genome sequences of Thalassotalea litorea 1K03283.</title>
        <authorList>
            <person name="Zhang D."/>
        </authorList>
    </citation>
    <scope>NUCLEOTIDE SEQUENCE [LARGE SCALE GENOMIC DNA]</scope>
    <source>
        <strain evidence="5 6">MCCC 1K03283</strain>
    </source>
</reference>
<comment type="caution">
    <text evidence="5">The sequence shown here is derived from an EMBL/GenBank/DDBJ whole genome shotgun (WGS) entry which is preliminary data.</text>
</comment>
<dbReference type="Gene3D" id="3.40.462.10">
    <property type="entry name" value="FAD-linked oxidases, C-terminal domain"/>
    <property type="match status" value="1"/>
</dbReference>
<dbReference type="InterPro" id="IPR016166">
    <property type="entry name" value="FAD-bd_PCMH"/>
</dbReference>
<dbReference type="GO" id="GO:0016899">
    <property type="term" value="F:oxidoreductase activity, acting on the CH-OH group of donors, oxygen as acceptor"/>
    <property type="evidence" value="ECO:0007669"/>
    <property type="project" value="InterPro"/>
</dbReference>
<keyword evidence="1" id="KW-0285">Flavoprotein</keyword>
<name>A0A5R9IR48_9GAMM</name>
<evidence type="ECO:0000313" key="6">
    <source>
        <dbReference type="Proteomes" id="UP000307790"/>
    </source>
</evidence>
<gene>
    <name evidence="5" type="ORF">FE810_07155</name>
</gene>
<dbReference type="Pfam" id="PF01565">
    <property type="entry name" value="FAD_binding_4"/>
    <property type="match status" value="1"/>
</dbReference>
<evidence type="ECO:0000256" key="2">
    <source>
        <dbReference type="ARBA" id="ARBA00022827"/>
    </source>
</evidence>
<evidence type="ECO:0000259" key="4">
    <source>
        <dbReference type="PROSITE" id="PS51387"/>
    </source>
</evidence>